<feature type="transmembrane region" description="Helical" evidence="10">
    <location>
        <begin position="398"/>
        <end position="419"/>
    </location>
</feature>
<dbReference type="Pfam" id="PF00122">
    <property type="entry name" value="E1-E2_ATPase"/>
    <property type="match status" value="1"/>
</dbReference>
<comment type="similarity">
    <text evidence="2">Belongs to the cation transport ATPase (P-type) (TC 3.A.3) family. Type IB subfamily.</text>
</comment>
<keyword evidence="4" id="KW-0479">Metal-binding</keyword>
<dbReference type="InterPro" id="IPR023214">
    <property type="entry name" value="HAD_sf"/>
</dbReference>
<dbReference type="NCBIfam" id="TIGR01511">
    <property type="entry name" value="ATPase-IB1_Cu"/>
    <property type="match status" value="1"/>
</dbReference>
<dbReference type="EMBL" id="DRZC01000020">
    <property type="protein sequence ID" value="HHQ80132.1"/>
    <property type="molecule type" value="Genomic_DNA"/>
</dbReference>
<sequence>MIRKEGIRILGVDCATCAYAIGRNLSKLSGVRGFDLDVSSGEAIVEYDDSKNTLRDIYIAVRDAGYDVEKRAISIHLNVSPEEHAVLEEKLLRIRGVLDVGINPVANTAKIIFNERTTTSTDILRELARLGVRYSEIRGVEIKRKDVYTPHKRVAAFILGLTAITLDMSGVSHGVGGVELDALLPALSISVILLSHSTIVRGLKALASLRPTMESLIALSSTATFSAGTLFSILRFQHAIRTESLFAASAGVLGFVGLGLYLEERLRYRALAYLDELERSLRGSVRVIKNGSVVDVSINEVAVGEVIEVKAGDRALVDGVVVEGWGYVDESTFTGEPTPVLKKAESRDVVLAGSVLVSGYLKVRATRVGEDTVLSHILESARSAVFYKPGFQRVADRVVGFLTWIVLAVALSTFTVWWLITRDPILSVIFMASTLAVACPCPLGIATPLAVSMGVIVASRSGALIRRGDIFERLLKSNMVIFDKTGTLTVGRPRVANFISYGDFSHVDVLGYVCSVESYSEHPLAHAILEYCRERGVDVVHPDYYEHFPGLGVAGRVKGVDVVIGSIKLLESMNVEMPIEVLSTVSDIGKSGGTPVLVSIDGRVAGVIEVRDMLRSESPEVVEHFKRLGLKVGLASGDMEASVGFVKEKLGLDFAYASLKPTDKARVIREMQSNGMLPTYVGDGLNDAVAINAAFVGVAMSRGPDLVRESGDVVLLSNNLKTLKSLHSISKKVVRVAKENLFWAFIYNTALIPIAAGVLYPLTGLMLRPDMAALAMVLSDVSVVLNSFRLLLGRA</sequence>
<dbReference type="SUPFAM" id="SSF81665">
    <property type="entry name" value="Calcium ATPase, transmembrane domain M"/>
    <property type="match status" value="1"/>
</dbReference>
<evidence type="ECO:0000256" key="1">
    <source>
        <dbReference type="ARBA" id="ARBA00004127"/>
    </source>
</evidence>
<evidence type="ECO:0000256" key="5">
    <source>
        <dbReference type="ARBA" id="ARBA00022741"/>
    </source>
</evidence>
<evidence type="ECO:0000256" key="7">
    <source>
        <dbReference type="ARBA" id="ARBA00022967"/>
    </source>
</evidence>
<name>A0A7J3ZJS7_9CREN</name>
<comment type="caution">
    <text evidence="12">The sequence shown here is derived from an EMBL/GenBank/DDBJ whole genome shotgun (WGS) entry which is preliminary data.</text>
</comment>
<evidence type="ECO:0000256" key="4">
    <source>
        <dbReference type="ARBA" id="ARBA00022723"/>
    </source>
</evidence>
<feature type="transmembrane region" description="Helical" evidence="10">
    <location>
        <begin position="425"/>
        <end position="458"/>
    </location>
</feature>
<dbReference type="SUPFAM" id="SSF56784">
    <property type="entry name" value="HAD-like"/>
    <property type="match status" value="1"/>
</dbReference>
<evidence type="ECO:0000256" key="6">
    <source>
        <dbReference type="ARBA" id="ARBA00022840"/>
    </source>
</evidence>
<feature type="transmembrane region" description="Helical" evidence="10">
    <location>
        <begin position="154"/>
        <end position="176"/>
    </location>
</feature>
<dbReference type="GO" id="GO:0012505">
    <property type="term" value="C:endomembrane system"/>
    <property type="evidence" value="ECO:0007669"/>
    <property type="project" value="UniProtKB-SubCell"/>
</dbReference>
<dbReference type="GO" id="GO:0005524">
    <property type="term" value="F:ATP binding"/>
    <property type="evidence" value="ECO:0007669"/>
    <property type="project" value="UniProtKB-KW"/>
</dbReference>
<dbReference type="PROSITE" id="PS50846">
    <property type="entry name" value="HMA_2"/>
    <property type="match status" value="1"/>
</dbReference>
<dbReference type="Pfam" id="PF00403">
    <property type="entry name" value="HMA"/>
    <property type="match status" value="1"/>
</dbReference>
<keyword evidence="8 10" id="KW-1133">Transmembrane helix</keyword>
<dbReference type="GO" id="GO:0016887">
    <property type="term" value="F:ATP hydrolysis activity"/>
    <property type="evidence" value="ECO:0007669"/>
    <property type="project" value="InterPro"/>
</dbReference>
<keyword evidence="9 10" id="KW-0472">Membrane</keyword>
<feature type="transmembrane region" description="Helical" evidence="10">
    <location>
        <begin position="182"/>
        <end position="203"/>
    </location>
</feature>
<evidence type="ECO:0000256" key="8">
    <source>
        <dbReference type="ARBA" id="ARBA00022989"/>
    </source>
</evidence>
<dbReference type="InterPro" id="IPR036163">
    <property type="entry name" value="HMA_dom_sf"/>
</dbReference>
<dbReference type="PROSITE" id="PS00154">
    <property type="entry name" value="ATPASE_E1_E2"/>
    <property type="match status" value="1"/>
</dbReference>
<evidence type="ECO:0000313" key="12">
    <source>
        <dbReference type="EMBL" id="HHQ80132.1"/>
    </source>
</evidence>
<feature type="domain" description="HMA" evidence="11">
    <location>
        <begin position="3"/>
        <end position="69"/>
    </location>
</feature>
<dbReference type="NCBIfam" id="TIGR01525">
    <property type="entry name" value="ATPase-IB_hvy"/>
    <property type="match status" value="1"/>
</dbReference>
<reference evidence="12" key="1">
    <citation type="journal article" date="2020" name="mSystems">
        <title>Genome- and Community-Level Interaction Insights into Carbon Utilization and Element Cycling Functions of Hydrothermarchaeota in Hydrothermal Sediment.</title>
        <authorList>
            <person name="Zhou Z."/>
            <person name="Liu Y."/>
            <person name="Xu W."/>
            <person name="Pan J."/>
            <person name="Luo Z.H."/>
            <person name="Li M."/>
        </authorList>
    </citation>
    <scope>NUCLEOTIDE SEQUENCE [LARGE SCALE GENOMIC DNA]</scope>
    <source>
        <strain evidence="12">SpSt-1116</strain>
    </source>
</reference>
<dbReference type="GO" id="GO:0016020">
    <property type="term" value="C:membrane"/>
    <property type="evidence" value="ECO:0007669"/>
    <property type="project" value="InterPro"/>
</dbReference>
<evidence type="ECO:0000256" key="2">
    <source>
        <dbReference type="ARBA" id="ARBA00006024"/>
    </source>
</evidence>
<proteinExistence type="inferred from homology"/>
<organism evidence="12">
    <name type="scientific">Fervidicoccus fontis</name>
    <dbReference type="NCBI Taxonomy" id="683846"/>
    <lineage>
        <taxon>Archaea</taxon>
        <taxon>Thermoproteota</taxon>
        <taxon>Thermoprotei</taxon>
        <taxon>Fervidicoccales</taxon>
        <taxon>Fervidicoccaceae</taxon>
        <taxon>Fervidicoccus</taxon>
    </lineage>
</organism>
<dbReference type="InterPro" id="IPR001757">
    <property type="entry name" value="P_typ_ATPase"/>
</dbReference>
<dbReference type="Gene3D" id="2.70.150.10">
    <property type="entry name" value="Calcium-transporting ATPase, cytoplasmic transduction domain A"/>
    <property type="match status" value="1"/>
</dbReference>
<dbReference type="PANTHER" id="PTHR43520:SF8">
    <property type="entry name" value="P-TYPE CU(+) TRANSPORTER"/>
    <property type="match status" value="1"/>
</dbReference>
<dbReference type="Gene3D" id="3.30.70.100">
    <property type="match status" value="1"/>
</dbReference>
<dbReference type="Pfam" id="PF00702">
    <property type="entry name" value="Hydrolase"/>
    <property type="match status" value="1"/>
</dbReference>
<keyword evidence="3 10" id="KW-0812">Transmembrane</keyword>
<accession>A0A7J3ZJS7</accession>
<protein>
    <submittedName>
        <fullName evidence="12">Metal-transporting ATPase</fullName>
    </submittedName>
</protein>
<dbReference type="InterPro" id="IPR036412">
    <property type="entry name" value="HAD-like_sf"/>
</dbReference>
<dbReference type="InterPro" id="IPR018303">
    <property type="entry name" value="ATPase_P-typ_P_site"/>
</dbReference>
<gene>
    <name evidence="12" type="ORF">ENM78_01515</name>
</gene>
<dbReference type="NCBIfam" id="TIGR01494">
    <property type="entry name" value="ATPase_P-type"/>
    <property type="match status" value="1"/>
</dbReference>
<keyword evidence="6" id="KW-0067">ATP-binding</keyword>
<dbReference type="InterPro" id="IPR023298">
    <property type="entry name" value="ATPase_P-typ_TM_dom_sf"/>
</dbReference>
<comment type="subcellular location">
    <subcellularLocation>
        <location evidence="1">Endomembrane system</location>
        <topology evidence="1">Multi-pass membrane protein</topology>
    </subcellularLocation>
</comment>
<evidence type="ECO:0000259" key="11">
    <source>
        <dbReference type="PROSITE" id="PS50846"/>
    </source>
</evidence>
<evidence type="ECO:0000256" key="3">
    <source>
        <dbReference type="ARBA" id="ARBA00022692"/>
    </source>
</evidence>
<dbReference type="InterPro" id="IPR006121">
    <property type="entry name" value="HMA_dom"/>
</dbReference>
<dbReference type="SUPFAM" id="SSF55008">
    <property type="entry name" value="HMA, heavy metal-associated domain"/>
    <property type="match status" value="1"/>
</dbReference>
<dbReference type="InterPro" id="IPR008250">
    <property type="entry name" value="ATPase_P-typ_transduc_dom_A_sf"/>
</dbReference>
<dbReference type="InterPro" id="IPR023299">
    <property type="entry name" value="ATPase_P-typ_cyto_dom_N"/>
</dbReference>
<dbReference type="CDD" id="cd00371">
    <property type="entry name" value="HMA"/>
    <property type="match status" value="1"/>
</dbReference>
<dbReference type="AlphaFoldDB" id="A0A7J3ZJS7"/>
<evidence type="ECO:0000256" key="10">
    <source>
        <dbReference type="SAM" id="Phobius"/>
    </source>
</evidence>
<keyword evidence="5" id="KW-0547">Nucleotide-binding</keyword>
<dbReference type="InterPro" id="IPR059000">
    <property type="entry name" value="ATPase_P-type_domA"/>
</dbReference>
<feature type="transmembrane region" description="Helical" evidence="10">
    <location>
        <begin position="215"/>
        <end position="233"/>
    </location>
</feature>
<dbReference type="GO" id="GO:0005507">
    <property type="term" value="F:copper ion binding"/>
    <property type="evidence" value="ECO:0007669"/>
    <property type="project" value="TreeGrafter"/>
</dbReference>
<feature type="transmembrane region" description="Helical" evidence="10">
    <location>
        <begin position="245"/>
        <end position="262"/>
    </location>
</feature>
<dbReference type="InterPro" id="IPR027256">
    <property type="entry name" value="P-typ_ATPase_IB"/>
</dbReference>
<dbReference type="GO" id="GO:0043682">
    <property type="term" value="F:P-type divalent copper transporter activity"/>
    <property type="evidence" value="ECO:0007669"/>
    <property type="project" value="TreeGrafter"/>
</dbReference>
<feature type="transmembrane region" description="Helical" evidence="10">
    <location>
        <begin position="772"/>
        <end position="792"/>
    </location>
</feature>
<dbReference type="PRINTS" id="PR00119">
    <property type="entry name" value="CATATPASE"/>
</dbReference>
<evidence type="ECO:0000256" key="9">
    <source>
        <dbReference type="ARBA" id="ARBA00023136"/>
    </source>
</evidence>
<dbReference type="Gene3D" id="3.40.1110.10">
    <property type="entry name" value="Calcium-transporting ATPase, cytoplasmic domain N"/>
    <property type="match status" value="1"/>
</dbReference>
<dbReference type="Gene3D" id="3.40.50.1000">
    <property type="entry name" value="HAD superfamily/HAD-like"/>
    <property type="match status" value="1"/>
</dbReference>
<dbReference type="PANTHER" id="PTHR43520">
    <property type="entry name" value="ATP7, ISOFORM B"/>
    <property type="match status" value="1"/>
</dbReference>
<keyword evidence="7" id="KW-1278">Translocase</keyword>
<dbReference type="GO" id="GO:0055070">
    <property type="term" value="P:copper ion homeostasis"/>
    <property type="evidence" value="ECO:0007669"/>
    <property type="project" value="TreeGrafter"/>
</dbReference>
<dbReference type="SUPFAM" id="SSF81653">
    <property type="entry name" value="Calcium ATPase, transduction domain A"/>
    <property type="match status" value="1"/>
</dbReference>
<feature type="transmembrane region" description="Helical" evidence="10">
    <location>
        <begin position="741"/>
        <end position="760"/>
    </location>
</feature>